<dbReference type="Proteomes" id="UP001234989">
    <property type="component" value="Chromosome 2"/>
</dbReference>
<dbReference type="EMBL" id="CP133613">
    <property type="protein sequence ID" value="WMV14382.1"/>
    <property type="molecule type" value="Genomic_DNA"/>
</dbReference>
<protein>
    <recommendedName>
        <fullName evidence="3">DUF4283 domain-containing protein</fullName>
    </recommendedName>
</protein>
<accession>A0AAF0Q0D0</accession>
<evidence type="ECO:0000313" key="2">
    <source>
        <dbReference type="Proteomes" id="UP001234989"/>
    </source>
</evidence>
<gene>
    <name evidence="1" type="ORF">MTR67_007767</name>
</gene>
<name>A0AAF0Q0D0_SOLVR</name>
<evidence type="ECO:0000313" key="1">
    <source>
        <dbReference type="EMBL" id="WMV14382.1"/>
    </source>
</evidence>
<organism evidence="1 2">
    <name type="scientific">Solanum verrucosum</name>
    <dbReference type="NCBI Taxonomy" id="315347"/>
    <lineage>
        <taxon>Eukaryota</taxon>
        <taxon>Viridiplantae</taxon>
        <taxon>Streptophyta</taxon>
        <taxon>Embryophyta</taxon>
        <taxon>Tracheophyta</taxon>
        <taxon>Spermatophyta</taxon>
        <taxon>Magnoliopsida</taxon>
        <taxon>eudicotyledons</taxon>
        <taxon>Gunneridae</taxon>
        <taxon>Pentapetalae</taxon>
        <taxon>asterids</taxon>
        <taxon>lamiids</taxon>
        <taxon>Solanales</taxon>
        <taxon>Solanaceae</taxon>
        <taxon>Solanoideae</taxon>
        <taxon>Solaneae</taxon>
        <taxon>Solanum</taxon>
    </lineage>
</organism>
<evidence type="ECO:0008006" key="3">
    <source>
        <dbReference type="Google" id="ProtNLM"/>
    </source>
</evidence>
<keyword evidence="2" id="KW-1185">Reference proteome</keyword>
<sequence>MSRHRLTALLSNNVTPATGIPRRLPPTTFGSYLPPGFHSISEESHNSSREEEIQLQLVKEENRNPKKLSLIPIWVMFPGSPVGYWPAKALTKVASAVEIPLHTDNVTANADKISYARVLIEVDFSQPLIELV</sequence>
<proteinExistence type="predicted"/>
<dbReference type="PANTHER" id="PTHR31286">
    <property type="entry name" value="GLYCINE-RICH CELL WALL STRUCTURAL PROTEIN 1.8-LIKE"/>
    <property type="match status" value="1"/>
</dbReference>
<dbReference type="PANTHER" id="PTHR31286:SF180">
    <property type="entry name" value="OS10G0362600 PROTEIN"/>
    <property type="match status" value="1"/>
</dbReference>
<dbReference type="AlphaFoldDB" id="A0AAF0Q0D0"/>
<reference evidence="1" key="1">
    <citation type="submission" date="2023-08" db="EMBL/GenBank/DDBJ databases">
        <title>A de novo genome assembly of Solanum verrucosum Schlechtendal, a Mexican diploid species geographically isolated from the other diploid A-genome species in potato relatives.</title>
        <authorList>
            <person name="Hosaka K."/>
        </authorList>
    </citation>
    <scope>NUCLEOTIDE SEQUENCE</scope>
    <source>
        <tissue evidence="1">Young leaves</tissue>
    </source>
</reference>
<dbReference type="InterPro" id="IPR040256">
    <property type="entry name" value="At4g02000-like"/>
</dbReference>